<accession>A0ABD6CBF8</accession>
<dbReference type="RefSeq" id="WP_247376076.1">
    <property type="nucleotide sequence ID" value="NZ_JALLGV010000001.1"/>
</dbReference>
<organism evidence="1 2">
    <name type="scientific">Halorientalis brevis</name>
    <dbReference type="NCBI Taxonomy" id="1126241"/>
    <lineage>
        <taxon>Archaea</taxon>
        <taxon>Methanobacteriati</taxon>
        <taxon>Methanobacteriota</taxon>
        <taxon>Stenosarchaea group</taxon>
        <taxon>Halobacteria</taxon>
        <taxon>Halobacteriales</taxon>
        <taxon>Haloarculaceae</taxon>
        <taxon>Halorientalis</taxon>
    </lineage>
</organism>
<gene>
    <name evidence="1" type="ORF">ACFR9U_07200</name>
</gene>
<proteinExistence type="predicted"/>
<evidence type="ECO:0000313" key="1">
    <source>
        <dbReference type="EMBL" id="MFD1586763.1"/>
    </source>
</evidence>
<keyword evidence="2" id="KW-1185">Reference proteome</keyword>
<name>A0ABD6CBF8_9EURY</name>
<protein>
    <submittedName>
        <fullName evidence="1">DUF6516 family protein</fullName>
    </submittedName>
</protein>
<dbReference type="InterPro" id="IPR045397">
    <property type="entry name" value="TumE-like"/>
</dbReference>
<comment type="caution">
    <text evidence="1">The sequence shown here is derived from an EMBL/GenBank/DDBJ whole genome shotgun (WGS) entry which is preliminary data.</text>
</comment>
<dbReference type="EMBL" id="JBHUDJ010000003">
    <property type="protein sequence ID" value="MFD1586763.1"/>
    <property type="molecule type" value="Genomic_DNA"/>
</dbReference>
<dbReference type="Pfam" id="PF20126">
    <property type="entry name" value="TumE"/>
    <property type="match status" value="1"/>
</dbReference>
<dbReference type="AlphaFoldDB" id="A0ABD6CBF8"/>
<reference evidence="1 2" key="1">
    <citation type="journal article" date="2019" name="Int. J. Syst. Evol. Microbiol.">
        <title>The Global Catalogue of Microorganisms (GCM) 10K type strain sequencing project: providing services to taxonomists for standard genome sequencing and annotation.</title>
        <authorList>
            <consortium name="The Broad Institute Genomics Platform"/>
            <consortium name="The Broad Institute Genome Sequencing Center for Infectious Disease"/>
            <person name="Wu L."/>
            <person name="Ma J."/>
        </authorList>
    </citation>
    <scope>NUCLEOTIDE SEQUENCE [LARGE SCALE GENOMIC DNA]</scope>
    <source>
        <strain evidence="1 2">CGMCC 1.12125</strain>
    </source>
</reference>
<evidence type="ECO:0000313" key="2">
    <source>
        <dbReference type="Proteomes" id="UP001597119"/>
    </source>
</evidence>
<dbReference type="Proteomes" id="UP001597119">
    <property type="component" value="Unassembled WGS sequence"/>
</dbReference>
<sequence length="103" mass="11720">MGGDDEAQQVINVTKDFGDHYAEISAFRVPTSDRYPEGIKYSMQYGNAAGETIIRYDNFPDHPDAAHHHKHRADGSVEDVDFDGLQALFQRFKSEVIEHGHDW</sequence>